<dbReference type="KEGG" id="nja:NSJP_0073"/>
<evidence type="ECO:0000313" key="2">
    <source>
        <dbReference type="EMBL" id="SLM46245.1"/>
    </source>
</evidence>
<organism evidence="2 3">
    <name type="scientific">Nitrospira japonica</name>
    <dbReference type="NCBI Taxonomy" id="1325564"/>
    <lineage>
        <taxon>Bacteria</taxon>
        <taxon>Pseudomonadati</taxon>
        <taxon>Nitrospirota</taxon>
        <taxon>Nitrospiria</taxon>
        <taxon>Nitrospirales</taxon>
        <taxon>Nitrospiraceae</taxon>
        <taxon>Nitrospira</taxon>
    </lineage>
</organism>
<dbReference type="STRING" id="1325564.NSJP_0073"/>
<sequence>MIDRECVPYYNGFMQDCHELPSHRSLCAAATCFLLLCVAGGGPAWAQTVSGVRGFDGGVAPLFSLVGPGSLYIDNQGTQGYMYNPGNNFQSFSFRNPTTGQAWSGAVMTLGPQLSIGLIQGANQVGSPIVLPSPPRGTAPLPPIESTLLDEIP</sequence>
<evidence type="ECO:0000256" key="1">
    <source>
        <dbReference type="SAM" id="MobiDB-lite"/>
    </source>
</evidence>
<protein>
    <submittedName>
        <fullName evidence="2">Uncharacterized protein</fullName>
    </submittedName>
</protein>
<gene>
    <name evidence="2" type="ORF">NSJP_0073</name>
</gene>
<dbReference type="AlphaFoldDB" id="A0A1W1HZS4"/>
<dbReference type="EMBL" id="LT828648">
    <property type="protein sequence ID" value="SLM46245.1"/>
    <property type="molecule type" value="Genomic_DNA"/>
</dbReference>
<feature type="compositionally biased region" description="Pro residues" evidence="1">
    <location>
        <begin position="133"/>
        <end position="143"/>
    </location>
</feature>
<reference evidence="2 3" key="1">
    <citation type="submission" date="2017-03" db="EMBL/GenBank/DDBJ databases">
        <authorList>
            <person name="Afonso C.L."/>
            <person name="Miller P.J."/>
            <person name="Scott M.A."/>
            <person name="Spackman E."/>
            <person name="Goraichik I."/>
            <person name="Dimitrov K.M."/>
            <person name="Suarez D.L."/>
            <person name="Swayne D.E."/>
        </authorList>
    </citation>
    <scope>NUCLEOTIDE SEQUENCE [LARGE SCALE GENOMIC DNA]</scope>
    <source>
        <strain evidence="2">Genome sequencing of Nitrospira japonica strain NJ11</strain>
    </source>
</reference>
<dbReference type="Proteomes" id="UP000192042">
    <property type="component" value="Chromosome I"/>
</dbReference>
<keyword evidence="3" id="KW-1185">Reference proteome</keyword>
<feature type="region of interest" description="Disordered" evidence="1">
    <location>
        <begin position="133"/>
        <end position="153"/>
    </location>
</feature>
<name>A0A1W1HZS4_9BACT</name>
<accession>A0A1W1HZS4</accession>
<proteinExistence type="predicted"/>
<evidence type="ECO:0000313" key="3">
    <source>
        <dbReference type="Proteomes" id="UP000192042"/>
    </source>
</evidence>